<name>A0ACB7ZLF6_9ERIC</name>
<gene>
    <name evidence="1" type="ORF">Vadar_019053</name>
</gene>
<dbReference type="Proteomes" id="UP000828048">
    <property type="component" value="Chromosome 9"/>
</dbReference>
<evidence type="ECO:0000313" key="2">
    <source>
        <dbReference type="Proteomes" id="UP000828048"/>
    </source>
</evidence>
<keyword evidence="2" id="KW-1185">Reference proteome</keyword>
<organism evidence="1 2">
    <name type="scientific">Vaccinium darrowii</name>
    <dbReference type="NCBI Taxonomy" id="229202"/>
    <lineage>
        <taxon>Eukaryota</taxon>
        <taxon>Viridiplantae</taxon>
        <taxon>Streptophyta</taxon>
        <taxon>Embryophyta</taxon>
        <taxon>Tracheophyta</taxon>
        <taxon>Spermatophyta</taxon>
        <taxon>Magnoliopsida</taxon>
        <taxon>eudicotyledons</taxon>
        <taxon>Gunneridae</taxon>
        <taxon>Pentapetalae</taxon>
        <taxon>asterids</taxon>
        <taxon>Ericales</taxon>
        <taxon>Ericaceae</taxon>
        <taxon>Vaccinioideae</taxon>
        <taxon>Vaccinieae</taxon>
        <taxon>Vaccinium</taxon>
    </lineage>
</organism>
<dbReference type="EMBL" id="CM037159">
    <property type="protein sequence ID" value="KAH7866336.1"/>
    <property type="molecule type" value="Genomic_DNA"/>
</dbReference>
<proteinExistence type="predicted"/>
<sequence>MKEENPYGCRTLSRKGSFVQSKTTLSSFINITFPQPKIRIRMPKLLAKTLRRRNPQKCDDTENANDVKKKKKNNGWTEPGSSFPKKVSSIVSNVFGNKKSAEKSSEETEETGETEESRKEAKAPSGFGGIFNKRNGKQASSSRLIRVSNRKIRRGKSVREKEITDRAEKNGDENEKEEEGRGEEELCKKRILMGEKCRPLNQSGVLHYDENGVILPEVDFLCENVV</sequence>
<protein>
    <submittedName>
        <fullName evidence="1">Uncharacterized protein</fullName>
    </submittedName>
</protein>
<comment type="caution">
    <text evidence="1">The sequence shown here is derived from an EMBL/GenBank/DDBJ whole genome shotgun (WGS) entry which is preliminary data.</text>
</comment>
<reference evidence="1 2" key="1">
    <citation type="journal article" date="2021" name="Hortic Res">
        <title>High-quality reference genome and annotation aids understanding of berry development for evergreen blueberry (Vaccinium darrowii).</title>
        <authorList>
            <person name="Yu J."/>
            <person name="Hulse-Kemp A.M."/>
            <person name="Babiker E."/>
            <person name="Staton M."/>
        </authorList>
    </citation>
    <scope>NUCLEOTIDE SEQUENCE [LARGE SCALE GENOMIC DNA]</scope>
    <source>
        <strain evidence="2">cv. NJ 8807/NJ 8810</strain>
        <tissue evidence="1">Young leaf</tissue>
    </source>
</reference>
<accession>A0ACB7ZLF6</accession>
<evidence type="ECO:0000313" key="1">
    <source>
        <dbReference type="EMBL" id="KAH7866336.1"/>
    </source>
</evidence>